<evidence type="ECO:0000313" key="1">
    <source>
        <dbReference type="EMBL" id="SDK30668.1"/>
    </source>
</evidence>
<dbReference type="EMBL" id="FNED01000048">
    <property type="protein sequence ID" value="SDK30668.1"/>
    <property type="molecule type" value="Genomic_DNA"/>
</dbReference>
<organism evidence="1 2">
    <name type="scientific">Aneurinibacillus migulanus</name>
    <name type="common">Bacillus migulanus</name>
    <dbReference type="NCBI Taxonomy" id="47500"/>
    <lineage>
        <taxon>Bacteria</taxon>
        <taxon>Bacillati</taxon>
        <taxon>Bacillota</taxon>
        <taxon>Bacilli</taxon>
        <taxon>Bacillales</taxon>
        <taxon>Paenibacillaceae</taxon>
        <taxon>Aneurinibacillus group</taxon>
        <taxon>Aneurinibacillus</taxon>
    </lineage>
</organism>
<protein>
    <submittedName>
        <fullName evidence="1">Uncharacterized protein</fullName>
    </submittedName>
</protein>
<gene>
    <name evidence="1" type="ORF">SAMN04487909_14820</name>
</gene>
<name>A0A1G9ATR9_ANEMI</name>
<accession>A0A1G9ATR9</accession>
<sequence length="43" mass="5476">MWINRHRLPEEILEYEVDRERQKFFCMAAEMIAEEEMKRTMRE</sequence>
<dbReference type="AlphaFoldDB" id="A0A1G9ATR9"/>
<reference evidence="1 2" key="1">
    <citation type="submission" date="2016-10" db="EMBL/GenBank/DDBJ databases">
        <authorList>
            <person name="de Groot N.N."/>
        </authorList>
    </citation>
    <scope>NUCLEOTIDE SEQUENCE [LARGE SCALE GENOMIC DNA]</scope>
    <source>
        <strain evidence="1 2">DSM 2895</strain>
    </source>
</reference>
<proteinExistence type="predicted"/>
<dbReference type="GeneID" id="92842399"/>
<evidence type="ECO:0000313" key="2">
    <source>
        <dbReference type="Proteomes" id="UP000182836"/>
    </source>
</evidence>
<dbReference type="RefSeq" id="WP_021619946.1">
    <property type="nucleotide sequence ID" value="NZ_BJOA01000175.1"/>
</dbReference>
<dbReference type="Proteomes" id="UP000182836">
    <property type="component" value="Unassembled WGS sequence"/>
</dbReference>